<dbReference type="Pfam" id="PF03886">
    <property type="entry name" value="ABC_trans_aux"/>
    <property type="match status" value="1"/>
</dbReference>
<protein>
    <recommendedName>
        <fullName evidence="1">ABC-type transport auxiliary lipoprotein component domain-containing protein</fullName>
    </recommendedName>
</protein>
<reference evidence="2 3" key="1">
    <citation type="journal article" date="2017" name="Int. J. Syst. Evol. Microbiol.">
        <title>Achromobacter aloeverae sp. nov., isolated from the root of Aloe vera (L.) Burm.f.</title>
        <authorList>
            <person name="Kuncharoen N."/>
            <person name="Muramatsu Y."/>
            <person name="Shibata C."/>
            <person name="Kamakura Y."/>
            <person name="Nakagawa Y."/>
            <person name="Tanasupawat S."/>
        </authorList>
    </citation>
    <scope>NUCLEOTIDE SEQUENCE [LARGE SCALE GENOMIC DNA]</scope>
    <source>
        <strain evidence="2 3">AVA-1</strain>
    </source>
</reference>
<dbReference type="SUPFAM" id="SSF159594">
    <property type="entry name" value="XCC0632-like"/>
    <property type="match status" value="1"/>
</dbReference>
<dbReference type="EMBL" id="PYAL01000002">
    <property type="protein sequence ID" value="RXN91066.1"/>
    <property type="molecule type" value="Genomic_DNA"/>
</dbReference>
<comment type="caution">
    <text evidence="2">The sequence shown here is derived from an EMBL/GenBank/DDBJ whole genome shotgun (WGS) entry which is preliminary data.</text>
</comment>
<accession>A0A4Q1HLD9</accession>
<evidence type="ECO:0000313" key="2">
    <source>
        <dbReference type="EMBL" id="RXN91066.1"/>
    </source>
</evidence>
<feature type="domain" description="ABC-type transport auxiliary lipoprotein component" evidence="1">
    <location>
        <begin position="48"/>
        <end position="209"/>
    </location>
</feature>
<dbReference type="Proteomes" id="UP000290849">
    <property type="component" value="Unassembled WGS sequence"/>
</dbReference>
<dbReference type="OrthoDB" id="1494661at2"/>
<dbReference type="AlphaFoldDB" id="A0A4Q1HLD9"/>
<gene>
    <name evidence="2" type="ORF">C7R54_07690</name>
</gene>
<name>A0A4Q1HLD9_9BURK</name>
<evidence type="ECO:0000313" key="3">
    <source>
        <dbReference type="Proteomes" id="UP000290849"/>
    </source>
</evidence>
<dbReference type="Gene3D" id="3.40.50.10610">
    <property type="entry name" value="ABC-type transport auxiliary lipoprotein component"/>
    <property type="match status" value="1"/>
</dbReference>
<proteinExistence type="predicted"/>
<evidence type="ECO:0000259" key="1">
    <source>
        <dbReference type="Pfam" id="PF03886"/>
    </source>
</evidence>
<keyword evidence="3" id="KW-1185">Reference proteome</keyword>
<dbReference type="InterPro" id="IPR005586">
    <property type="entry name" value="ABC_trans_aux"/>
</dbReference>
<sequence>MSWLAKAAARRLSPLAVARRVSPLAMPAALLGATLLAGCAGSPPVHYYTLTGAALPASATQAQPAPAFMLEVLPVNVPPQADQPQLMLREQEGGLTPLYSERWSAPLADELRGALADTLTRVLQAPDVQAMRAPAGAPVWRVVVDVQRFESATGVEAIVDATWRVRPVNLKGQAWQCRSISRVAVSGTDAPSAVHGLRVATRDLALTIANAIQDGTGHPQPGSPQVQLMGCNRISE</sequence>
<organism evidence="2 3">
    <name type="scientific">Achromobacter aloeverae</name>
    <dbReference type="NCBI Taxonomy" id="1750518"/>
    <lineage>
        <taxon>Bacteria</taxon>
        <taxon>Pseudomonadati</taxon>
        <taxon>Pseudomonadota</taxon>
        <taxon>Betaproteobacteria</taxon>
        <taxon>Burkholderiales</taxon>
        <taxon>Alcaligenaceae</taxon>
        <taxon>Achromobacter</taxon>
    </lineage>
</organism>